<keyword evidence="1" id="KW-0677">Repeat</keyword>
<protein>
    <recommendedName>
        <fullName evidence="2">Disease resistance R13L4/SHOC-2-like LRR domain-containing protein</fullName>
    </recommendedName>
</protein>
<dbReference type="InterPro" id="IPR055414">
    <property type="entry name" value="LRR_R13L4/SHOC2-like"/>
</dbReference>
<evidence type="ECO:0000259" key="2">
    <source>
        <dbReference type="Pfam" id="PF23598"/>
    </source>
</evidence>
<reference evidence="3" key="1">
    <citation type="submission" date="2018-01" db="EMBL/GenBank/DDBJ databases">
        <authorList>
            <person name="Mao J.F."/>
        </authorList>
    </citation>
    <scope>NUCLEOTIDE SEQUENCE</scope>
    <source>
        <strain evidence="3">Huo1</strain>
        <tissue evidence="3">Leaf</tissue>
    </source>
</reference>
<evidence type="ECO:0000313" key="3">
    <source>
        <dbReference type="EMBL" id="KAG6404848.1"/>
    </source>
</evidence>
<dbReference type="PANTHER" id="PTHR47186">
    <property type="entry name" value="LEUCINE-RICH REPEAT-CONTAINING PROTEIN 57"/>
    <property type="match status" value="1"/>
</dbReference>
<sequence>MEIIGTLKILAIITSYWKSFVLLSILDMEDFGVKTLSETLGTLIGLRHLGLRNNYIREIPHSFGGLEKLEVLDIALNFMVELPDTINEMSSLRHLYMSDVIYRKPLKVDVLQNLERLSYISIYDWTYGVSRLEKMTSLSVLGIEEVDENSDVNKLFASVATFKSLERLKLRGFRFKSMPCLDEIRKSSLFPNILEVDISP</sequence>
<gene>
    <name evidence="3" type="ORF">SASPL_132424</name>
</gene>
<organism evidence="3">
    <name type="scientific">Salvia splendens</name>
    <name type="common">Scarlet sage</name>
    <dbReference type="NCBI Taxonomy" id="180675"/>
    <lineage>
        <taxon>Eukaryota</taxon>
        <taxon>Viridiplantae</taxon>
        <taxon>Streptophyta</taxon>
        <taxon>Embryophyta</taxon>
        <taxon>Tracheophyta</taxon>
        <taxon>Spermatophyta</taxon>
        <taxon>Magnoliopsida</taxon>
        <taxon>eudicotyledons</taxon>
        <taxon>Gunneridae</taxon>
        <taxon>Pentapetalae</taxon>
        <taxon>asterids</taxon>
        <taxon>lamiids</taxon>
        <taxon>Lamiales</taxon>
        <taxon>Lamiaceae</taxon>
        <taxon>Nepetoideae</taxon>
        <taxon>Mentheae</taxon>
        <taxon>Salviinae</taxon>
        <taxon>Salvia</taxon>
        <taxon>Salvia subgen. Calosphace</taxon>
        <taxon>core Calosphace</taxon>
    </lineage>
</organism>
<evidence type="ECO:0000313" key="4">
    <source>
        <dbReference type="Proteomes" id="UP000298416"/>
    </source>
</evidence>
<dbReference type="InterPro" id="IPR032675">
    <property type="entry name" value="LRR_dom_sf"/>
</dbReference>
<dbReference type="Proteomes" id="UP000298416">
    <property type="component" value="Unassembled WGS sequence"/>
</dbReference>
<evidence type="ECO:0000256" key="1">
    <source>
        <dbReference type="ARBA" id="ARBA00022737"/>
    </source>
</evidence>
<feature type="domain" description="Disease resistance R13L4/SHOC-2-like LRR" evidence="2">
    <location>
        <begin position="17"/>
        <end position="173"/>
    </location>
</feature>
<dbReference type="Pfam" id="PF23598">
    <property type="entry name" value="LRR_14"/>
    <property type="match status" value="1"/>
</dbReference>
<dbReference type="AlphaFoldDB" id="A0A8X8ZHH9"/>
<dbReference type="PANTHER" id="PTHR47186:SF50">
    <property type="entry name" value="FBD DOMAIN-CONTAINING PROTEIN"/>
    <property type="match status" value="1"/>
</dbReference>
<dbReference type="SUPFAM" id="SSF52058">
    <property type="entry name" value="L domain-like"/>
    <property type="match status" value="1"/>
</dbReference>
<comment type="caution">
    <text evidence="3">The sequence shown here is derived from an EMBL/GenBank/DDBJ whole genome shotgun (WGS) entry which is preliminary data.</text>
</comment>
<reference evidence="3" key="2">
    <citation type="submission" date="2020-08" db="EMBL/GenBank/DDBJ databases">
        <title>Plant Genome Project.</title>
        <authorList>
            <person name="Zhang R.-G."/>
        </authorList>
    </citation>
    <scope>NUCLEOTIDE SEQUENCE</scope>
    <source>
        <strain evidence="3">Huo1</strain>
        <tissue evidence="3">Leaf</tissue>
    </source>
</reference>
<accession>A0A8X8ZHH9</accession>
<dbReference type="Gene3D" id="3.80.10.10">
    <property type="entry name" value="Ribonuclease Inhibitor"/>
    <property type="match status" value="1"/>
</dbReference>
<dbReference type="EMBL" id="PNBA02000012">
    <property type="protein sequence ID" value="KAG6404848.1"/>
    <property type="molecule type" value="Genomic_DNA"/>
</dbReference>
<keyword evidence="4" id="KW-1185">Reference proteome</keyword>
<name>A0A8X8ZHH9_SALSN</name>
<proteinExistence type="predicted"/>